<dbReference type="Proteomes" id="UP001152130">
    <property type="component" value="Unassembled WGS sequence"/>
</dbReference>
<proteinExistence type="predicted"/>
<feature type="region of interest" description="Disordered" evidence="1">
    <location>
        <begin position="1"/>
        <end position="59"/>
    </location>
</feature>
<accession>A0A9W8PGR1</accession>
<dbReference type="OrthoDB" id="5100316at2759"/>
<evidence type="ECO:0000313" key="2">
    <source>
        <dbReference type="EMBL" id="KAJ4006410.1"/>
    </source>
</evidence>
<name>A0A9W8PGR1_9HYPO</name>
<keyword evidence="3" id="KW-1185">Reference proteome</keyword>
<comment type="caution">
    <text evidence="2">The sequence shown here is derived from an EMBL/GenBank/DDBJ whole genome shotgun (WGS) entry which is preliminary data.</text>
</comment>
<protein>
    <submittedName>
        <fullName evidence="2">Uncharacterized protein</fullName>
    </submittedName>
</protein>
<dbReference type="EMBL" id="JAPDHF010000019">
    <property type="protein sequence ID" value="KAJ4006410.1"/>
    <property type="molecule type" value="Genomic_DNA"/>
</dbReference>
<organism evidence="2 3">
    <name type="scientific">Fusarium irregulare</name>
    <dbReference type="NCBI Taxonomy" id="2494466"/>
    <lineage>
        <taxon>Eukaryota</taxon>
        <taxon>Fungi</taxon>
        <taxon>Dikarya</taxon>
        <taxon>Ascomycota</taxon>
        <taxon>Pezizomycotina</taxon>
        <taxon>Sordariomycetes</taxon>
        <taxon>Hypocreomycetidae</taxon>
        <taxon>Hypocreales</taxon>
        <taxon>Nectriaceae</taxon>
        <taxon>Fusarium</taxon>
        <taxon>Fusarium incarnatum-equiseti species complex</taxon>
    </lineage>
</organism>
<reference evidence="2" key="1">
    <citation type="submission" date="2022-10" db="EMBL/GenBank/DDBJ databases">
        <title>Fusarium specimens isolated from Avocado Roots.</title>
        <authorList>
            <person name="Stajich J."/>
            <person name="Roper C."/>
            <person name="Heimlech-Rivalta G."/>
        </authorList>
    </citation>
    <scope>NUCLEOTIDE SEQUENCE</scope>
    <source>
        <strain evidence="2">CF00143</strain>
    </source>
</reference>
<dbReference type="AlphaFoldDB" id="A0A9W8PGR1"/>
<gene>
    <name evidence="2" type="ORF">NW766_010497</name>
</gene>
<evidence type="ECO:0000256" key="1">
    <source>
        <dbReference type="SAM" id="MobiDB-lite"/>
    </source>
</evidence>
<feature type="compositionally biased region" description="Basic and acidic residues" evidence="1">
    <location>
        <begin position="1"/>
        <end position="22"/>
    </location>
</feature>
<sequence length="148" mass="17292">MSMAKKEKMGMSWRRSDDETRKPTQIRESPQAPAPSITQKWEGRTPKARVPGNAPDPSLVPLKKRALEELQMELAKTKVFQEWYMLQQHQKVPLSPVEIWVYEIRRLHFSGHLLCTEKEFEKGHPVKTILKRGERSSVFGEHRLFPCD</sequence>
<evidence type="ECO:0000313" key="3">
    <source>
        <dbReference type="Proteomes" id="UP001152130"/>
    </source>
</evidence>